<protein>
    <submittedName>
        <fullName evidence="1">Uncharacterized protein</fullName>
    </submittedName>
</protein>
<proteinExistence type="predicted"/>
<name>A0A5C9A7W2_9GAMM</name>
<gene>
    <name evidence="1" type="ORF">FV139_01510</name>
</gene>
<comment type="caution">
    <text evidence="1">The sequence shown here is derived from an EMBL/GenBank/DDBJ whole genome shotgun (WGS) entry which is preliminary data.</text>
</comment>
<dbReference type="RefSeq" id="WP_148066477.1">
    <property type="nucleotide sequence ID" value="NZ_VRZA01000001.1"/>
</dbReference>
<accession>A0A5C9A7W2</accession>
<sequence>MKSLSHQHTVAVYQTLSPSQLAALQGAAWRRIVPGQGGEYFCQLKLQQRYAEMIARQWAVPACGAGYVVRLILPQQVLAHYDLTTVAYDEHLEYQVPTCELAELSRHLVGQVELVSVFREWESFSVPMHSPPLTALMG</sequence>
<reference evidence="1 2" key="1">
    <citation type="submission" date="2019-08" db="EMBL/GenBank/DDBJ databases">
        <title>Parahaliea maris sp. nov., isolated from the surface seawater.</title>
        <authorList>
            <person name="Liu Y."/>
        </authorList>
    </citation>
    <scope>NUCLEOTIDE SEQUENCE [LARGE SCALE GENOMIC DNA]</scope>
    <source>
        <strain evidence="1 2">HSLHS9</strain>
    </source>
</reference>
<evidence type="ECO:0000313" key="2">
    <source>
        <dbReference type="Proteomes" id="UP000321039"/>
    </source>
</evidence>
<evidence type="ECO:0000313" key="1">
    <source>
        <dbReference type="EMBL" id="TXS96209.1"/>
    </source>
</evidence>
<keyword evidence="2" id="KW-1185">Reference proteome</keyword>
<organism evidence="1 2">
    <name type="scientific">Parahaliea maris</name>
    <dbReference type="NCBI Taxonomy" id="2716870"/>
    <lineage>
        <taxon>Bacteria</taxon>
        <taxon>Pseudomonadati</taxon>
        <taxon>Pseudomonadota</taxon>
        <taxon>Gammaproteobacteria</taxon>
        <taxon>Cellvibrionales</taxon>
        <taxon>Halieaceae</taxon>
        <taxon>Parahaliea</taxon>
    </lineage>
</organism>
<dbReference type="AlphaFoldDB" id="A0A5C9A7W2"/>
<dbReference type="Proteomes" id="UP000321039">
    <property type="component" value="Unassembled WGS sequence"/>
</dbReference>
<dbReference type="EMBL" id="VRZA01000001">
    <property type="protein sequence ID" value="TXS96209.1"/>
    <property type="molecule type" value="Genomic_DNA"/>
</dbReference>